<feature type="compositionally biased region" description="Low complexity" evidence="1">
    <location>
        <begin position="43"/>
        <end position="57"/>
    </location>
</feature>
<dbReference type="STRING" id="436010.A0A166G6D8"/>
<feature type="compositionally biased region" description="Basic residues" evidence="1">
    <location>
        <begin position="152"/>
        <end position="162"/>
    </location>
</feature>
<dbReference type="AlphaFoldDB" id="A0A166G6D8"/>
<protein>
    <submittedName>
        <fullName evidence="2">Uncharacterized protein</fullName>
    </submittedName>
</protein>
<name>A0A166G6D8_9AGAM</name>
<evidence type="ECO:0000313" key="2">
    <source>
        <dbReference type="EMBL" id="KZP17513.1"/>
    </source>
</evidence>
<feature type="compositionally biased region" description="Low complexity" evidence="1">
    <location>
        <begin position="398"/>
        <end position="414"/>
    </location>
</feature>
<feature type="region of interest" description="Disordered" evidence="1">
    <location>
        <begin position="150"/>
        <end position="186"/>
    </location>
</feature>
<feature type="compositionally biased region" description="Basic and acidic residues" evidence="1">
    <location>
        <begin position="369"/>
        <end position="378"/>
    </location>
</feature>
<dbReference type="EMBL" id="KV417582">
    <property type="protein sequence ID" value="KZP17513.1"/>
    <property type="molecule type" value="Genomic_DNA"/>
</dbReference>
<feature type="compositionally biased region" description="Acidic residues" evidence="1">
    <location>
        <begin position="447"/>
        <end position="467"/>
    </location>
</feature>
<reference evidence="2 3" key="1">
    <citation type="journal article" date="2016" name="Mol. Biol. Evol.">
        <title>Comparative Genomics of Early-Diverging Mushroom-Forming Fungi Provides Insights into the Origins of Lignocellulose Decay Capabilities.</title>
        <authorList>
            <person name="Nagy L.G."/>
            <person name="Riley R."/>
            <person name="Tritt A."/>
            <person name="Adam C."/>
            <person name="Daum C."/>
            <person name="Floudas D."/>
            <person name="Sun H."/>
            <person name="Yadav J.S."/>
            <person name="Pangilinan J."/>
            <person name="Larsson K.H."/>
            <person name="Matsuura K."/>
            <person name="Barry K."/>
            <person name="Labutti K."/>
            <person name="Kuo R."/>
            <person name="Ohm R.A."/>
            <person name="Bhattacharya S.S."/>
            <person name="Shirouzu T."/>
            <person name="Yoshinaga Y."/>
            <person name="Martin F.M."/>
            <person name="Grigoriev I.V."/>
            <person name="Hibbett D.S."/>
        </authorList>
    </citation>
    <scope>NUCLEOTIDE SEQUENCE [LARGE SCALE GENOMIC DNA]</scope>
    <source>
        <strain evidence="2 3">CBS 109695</strain>
    </source>
</reference>
<accession>A0A166G6D8</accession>
<gene>
    <name evidence="2" type="ORF">FIBSPDRAFT_27992</name>
</gene>
<keyword evidence="3" id="KW-1185">Reference proteome</keyword>
<feature type="compositionally biased region" description="Polar residues" evidence="1">
    <location>
        <begin position="58"/>
        <end position="69"/>
    </location>
</feature>
<proteinExistence type="predicted"/>
<feature type="region of interest" description="Disordered" evidence="1">
    <location>
        <begin position="43"/>
        <end position="69"/>
    </location>
</feature>
<organism evidence="2 3">
    <name type="scientific">Athelia psychrophila</name>
    <dbReference type="NCBI Taxonomy" id="1759441"/>
    <lineage>
        <taxon>Eukaryota</taxon>
        <taxon>Fungi</taxon>
        <taxon>Dikarya</taxon>
        <taxon>Basidiomycota</taxon>
        <taxon>Agaricomycotina</taxon>
        <taxon>Agaricomycetes</taxon>
        <taxon>Agaricomycetidae</taxon>
        <taxon>Atheliales</taxon>
        <taxon>Atheliaceae</taxon>
        <taxon>Athelia</taxon>
    </lineage>
</organism>
<sequence length="477" mass="52926">MTHKRPFDAFNSPESSTPPRALDAPPLKRRLVSSSMHGPFIYSSPSTTASTSNTPYSQHSCHVTPSDSPTNPFGRIRKLALTAETLTLPRATSFSKHLPLRMQVVHVGARMHAKPLGEGTFRIVQVPLNYTFRHLKKLLDFLYTPDTSGKPLKTKPLPRRSGRGQAVPIPAVAKPKPKPKSKSAAPMTKYAGHLFEVQDSIRMYETAGLNLKPGHIRSAHTWAKLSAMRDPFRSGRADGLDFEREEGNVAGGEAEDEPIWEAEEDFTLGHVWPEGGDIQRGITYHHSATIQIHITMNRSKIPGRKGMGNKPFVFNACGEGFSSLPGEEGWGEEEDFDWEAPAESVYAIRWNNHEAFDRYLVREGKREGAYPHSARYDDEEREEFDADKSDLMLPPPTSSNSSSPLPFLPATTPAPSTRLHRLRVQYAAGRIERLNRKGIGELVVEVGDGDDDEDAEGEDELDGDSDGEVIRARSTEV</sequence>
<feature type="compositionally biased region" description="Basic and acidic residues" evidence="1">
    <location>
        <begin position="468"/>
        <end position="477"/>
    </location>
</feature>
<evidence type="ECO:0000256" key="1">
    <source>
        <dbReference type="SAM" id="MobiDB-lite"/>
    </source>
</evidence>
<feature type="region of interest" description="Disordered" evidence="1">
    <location>
        <begin position="1"/>
        <end position="27"/>
    </location>
</feature>
<feature type="region of interest" description="Disordered" evidence="1">
    <location>
        <begin position="446"/>
        <end position="477"/>
    </location>
</feature>
<feature type="region of interest" description="Disordered" evidence="1">
    <location>
        <begin position="369"/>
        <end position="414"/>
    </location>
</feature>
<dbReference type="OrthoDB" id="2940229at2759"/>
<evidence type="ECO:0000313" key="3">
    <source>
        <dbReference type="Proteomes" id="UP000076532"/>
    </source>
</evidence>
<dbReference type="Proteomes" id="UP000076532">
    <property type="component" value="Unassembled WGS sequence"/>
</dbReference>